<dbReference type="Pfam" id="PF00929">
    <property type="entry name" value="RNase_T"/>
    <property type="match status" value="1"/>
</dbReference>
<protein>
    <recommendedName>
        <fullName evidence="4">Exonuclease domain-containing protein</fullName>
    </recommendedName>
</protein>
<evidence type="ECO:0000313" key="5">
    <source>
        <dbReference type="EMBL" id="GIM78357.1"/>
    </source>
</evidence>
<evidence type="ECO:0000259" key="4">
    <source>
        <dbReference type="SMART" id="SM00479"/>
    </source>
</evidence>
<dbReference type="SMART" id="SM00479">
    <property type="entry name" value="EXOIII"/>
    <property type="match status" value="1"/>
</dbReference>
<dbReference type="Pfam" id="PF00533">
    <property type="entry name" value="BRCT"/>
    <property type="match status" value="1"/>
</dbReference>
<evidence type="ECO:0000313" key="6">
    <source>
        <dbReference type="Proteomes" id="UP000681340"/>
    </source>
</evidence>
<dbReference type="EMBL" id="BOQL01000073">
    <property type="protein sequence ID" value="GIM78357.1"/>
    <property type="molecule type" value="Genomic_DNA"/>
</dbReference>
<dbReference type="CDD" id="cd06127">
    <property type="entry name" value="DEDDh"/>
    <property type="match status" value="1"/>
</dbReference>
<dbReference type="InterPro" id="IPR001357">
    <property type="entry name" value="BRCT_dom"/>
</dbReference>
<evidence type="ECO:0000256" key="2">
    <source>
        <dbReference type="ARBA" id="ARBA00022801"/>
    </source>
</evidence>
<dbReference type="Gene3D" id="3.40.50.10190">
    <property type="entry name" value="BRCT domain"/>
    <property type="match status" value="1"/>
</dbReference>
<dbReference type="GO" id="GO:0008408">
    <property type="term" value="F:3'-5' exonuclease activity"/>
    <property type="evidence" value="ECO:0007669"/>
    <property type="project" value="TreeGrafter"/>
</dbReference>
<organism evidence="5 6">
    <name type="scientific">Actinoplanes auranticolor</name>
    <dbReference type="NCBI Taxonomy" id="47988"/>
    <lineage>
        <taxon>Bacteria</taxon>
        <taxon>Bacillati</taxon>
        <taxon>Actinomycetota</taxon>
        <taxon>Actinomycetes</taxon>
        <taxon>Micromonosporales</taxon>
        <taxon>Micromonosporaceae</taxon>
        <taxon>Actinoplanes</taxon>
    </lineage>
</organism>
<proteinExistence type="predicted"/>
<comment type="caution">
    <text evidence="5">The sequence shown here is derived from an EMBL/GenBank/DDBJ whole genome shotgun (WGS) entry which is preliminary data.</text>
</comment>
<dbReference type="InterPro" id="IPR012337">
    <property type="entry name" value="RNaseH-like_sf"/>
</dbReference>
<dbReference type="InterPro" id="IPR013520">
    <property type="entry name" value="Ribonucl_H"/>
</dbReference>
<keyword evidence="1" id="KW-0540">Nuclease</keyword>
<keyword evidence="2" id="KW-0378">Hydrolase</keyword>
<evidence type="ECO:0000256" key="3">
    <source>
        <dbReference type="ARBA" id="ARBA00022839"/>
    </source>
</evidence>
<dbReference type="Proteomes" id="UP000681340">
    <property type="component" value="Unassembled WGS sequence"/>
</dbReference>
<feature type="domain" description="Exonuclease" evidence="4">
    <location>
        <begin position="1"/>
        <end position="168"/>
    </location>
</feature>
<dbReference type="InterPro" id="IPR036420">
    <property type="entry name" value="BRCT_dom_sf"/>
</dbReference>
<name>A0A919VWH3_9ACTN</name>
<dbReference type="PANTHER" id="PTHR30231:SF4">
    <property type="entry name" value="PROTEIN NEN2"/>
    <property type="match status" value="1"/>
</dbReference>
<dbReference type="InterPro" id="IPR036397">
    <property type="entry name" value="RNaseH_sf"/>
</dbReference>
<keyword evidence="3" id="KW-0269">Exonuclease</keyword>
<sequence>MYAVIDVETTGLRAGWHDRIIEIAVVHLDERGRVQEEWCSLINPDRDLGPQHIHGISAAETGRAPGFAQLAGAVAGLLRGRTLVAHNLAFDALFLAAEFRRLGHTVPVDARHGLCTMQLAPHFLPSAGRSLLDCRRAAGLPAHRAHSALHDAHAAADLLAYYLTITGAPPPWTPTLTGARALPWPALPVAAVAAVRRRSPGVREPHFLTQLTDRLPRQQEPRADAYLDLLDQALLDRHISATEADGLIVVAESLGLGQADVRCLHKRYLTGLAVAALADGVLSPAERHDLDSVTALLGLPATAVDKALTDAARAAADPDRQFWQLRRGDLVVFTGTMQPDREQWQAEAETAGLVVGEAVNKRTRLLVAADPDSMSGKAKKARQYGIPVVHPVAYRAMVDALLLPA</sequence>
<dbReference type="RefSeq" id="WP_212993855.1">
    <property type="nucleotide sequence ID" value="NZ_BAABEA010000026.1"/>
</dbReference>
<gene>
    <name evidence="5" type="ORF">Aau02nite_80430</name>
</gene>
<accession>A0A919VWH3</accession>
<dbReference type="SUPFAM" id="SSF52113">
    <property type="entry name" value="BRCT domain"/>
    <property type="match status" value="1"/>
</dbReference>
<dbReference type="SUPFAM" id="SSF158682">
    <property type="entry name" value="TerB-like"/>
    <property type="match status" value="1"/>
</dbReference>
<dbReference type="GO" id="GO:0003676">
    <property type="term" value="F:nucleic acid binding"/>
    <property type="evidence" value="ECO:0007669"/>
    <property type="project" value="InterPro"/>
</dbReference>
<dbReference type="InterPro" id="IPR029024">
    <property type="entry name" value="TerB-like"/>
</dbReference>
<reference evidence="5" key="1">
    <citation type="submission" date="2021-03" db="EMBL/GenBank/DDBJ databases">
        <title>Whole genome shotgun sequence of Actinoplanes auranticolor NBRC 12245.</title>
        <authorList>
            <person name="Komaki H."/>
            <person name="Tamura T."/>
        </authorList>
    </citation>
    <scope>NUCLEOTIDE SEQUENCE</scope>
    <source>
        <strain evidence="5">NBRC 12245</strain>
    </source>
</reference>
<evidence type="ECO:0000256" key="1">
    <source>
        <dbReference type="ARBA" id="ARBA00022722"/>
    </source>
</evidence>
<dbReference type="GO" id="GO:0005829">
    <property type="term" value="C:cytosol"/>
    <property type="evidence" value="ECO:0007669"/>
    <property type="project" value="TreeGrafter"/>
</dbReference>
<dbReference type="Gene3D" id="3.30.420.10">
    <property type="entry name" value="Ribonuclease H-like superfamily/Ribonuclease H"/>
    <property type="match status" value="1"/>
</dbReference>
<dbReference type="AlphaFoldDB" id="A0A919VWH3"/>
<keyword evidence="6" id="KW-1185">Reference proteome</keyword>
<dbReference type="PANTHER" id="PTHR30231">
    <property type="entry name" value="DNA POLYMERASE III SUBUNIT EPSILON"/>
    <property type="match status" value="1"/>
</dbReference>
<dbReference type="FunFam" id="3.30.420.10:FF:000045">
    <property type="entry name" value="3'-5' exonuclease DinG"/>
    <property type="match status" value="1"/>
</dbReference>
<dbReference type="SUPFAM" id="SSF53098">
    <property type="entry name" value="Ribonuclease H-like"/>
    <property type="match status" value="1"/>
</dbReference>